<protein>
    <submittedName>
        <fullName evidence="2">Hydroxysqualene dehydroxylase HpnE</fullName>
        <ecNumber evidence="2">1.17.8.1</ecNumber>
    </submittedName>
</protein>
<dbReference type="Gene3D" id="3.50.50.60">
    <property type="entry name" value="FAD/NAD(P)-binding domain"/>
    <property type="match status" value="1"/>
</dbReference>
<dbReference type="EC" id="1.17.8.1" evidence="2"/>
<dbReference type="SUPFAM" id="SSF51905">
    <property type="entry name" value="FAD/NAD(P)-binding domain"/>
    <property type="match status" value="1"/>
</dbReference>
<keyword evidence="2" id="KW-0560">Oxidoreductase</keyword>
<reference evidence="2 3" key="1">
    <citation type="submission" date="2024-05" db="EMBL/GenBank/DDBJ databases">
        <title>Roseateles sp. 2.12 16S ribosomal RNA gene Genome sequencing and assembly.</title>
        <authorList>
            <person name="Woo H."/>
        </authorList>
    </citation>
    <scope>NUCLEOTIDE SEQUENCE [LARGE SCALE GENOMIC DNA]</scope>
    <source>
        <strain evidence="2 3">2.12</strain>
    </source>
</reference>
<proteinExistence type="predicted"/>
<evidence type="ECO:0000313" key="3">
    <source>
        <dbReference type="Proteomes" id="UP001462640"/>
    </source>
</evidence>
<comment type="caution">
    <text evidence="2">The sequence shown here is derived from an EMBL/GenBank/DDBJ whole genome shotgun (WGS) entry which is preliminary data.</text>
</comment>
<organism evidence="2 3">
    <name type="scientific">Roseateles flavus</name>
    <dbReference type="NCBI Taxonomy" id="3149041"/>
    <lineage>
        <taxon>Bacteria</taxon>
        <taxon>Pseudomonadati</taxon>
        <taxon>Pseudomonadota</taxon>
        <taxon>Betaproteobacteria</taxon>
        <taxon>Burkholderiales</taxon>
        <taxon>Sphaerotilaceae</taxon>
        <taxon>Roseateles</taxon>
    </lineage>
</organism>
<dbReference type="InterPro" id="IPR017830">
    <property type="entry name" value="SQase_HpnE"/>
</dbReference>
<dbReference type="RefSeq" id="WP_347608893.1">
    <property type="nucleotide sequence ID" value="NZ_JBDPZC010000003.1"/>
</dbReference>
<name>A0ABV0GCY2_9BURK</name>
<dbReference type="PANTHER" id="PTHR42923:SF47">
    <property type="entry name" value="BLR3003 PROTEIN"/>
    <property type="match status" value="1"/>
</dbReference>
<dbReference type="EMBL" id="JBDPZC010000003">
    <property type="protein sequence ID" value="MEO3712911.1"/>
    <property type="molecule type" value="Genomic_DNA"/>
</dbReference>
<keyword evidence="3" id="KW-1185">Reference proteome</keyword>
<dbReference type="Proteomes" id="UP001462640">
    <property type="component" value="Unassembled WGS sequence"/>
</dbReference>
<evidence type="ECO:0000313" key="2">
    <source>
        <dbReference type="EMBL" id="MEO3712911.1"/>
    </source>
</evidence>
<gene>
    <name evidence="2" type="primary">hpnE</name>
    <name evidence="2" type="ORF">ABDJ40_09070</name>
</gene>
<dbReference type="NCBIfam" id="TIGR03467">
    <property type="entry name" value="HpnE"/>
    <property type="match status" value="1"/>
</dbReference>
<dbReference type="PANTHER" id="PTHR42923">
    <property type="entry name" value="PROTOPORPHYRINOGEN OXIDASE"/>
    <property type="match status" value="1"/>
</dbReference>
<dbReference type="Pfam" id="PF01593">
    <property type="entry name" value="Amino_oxidase"/>
    <property type="match status" value="1"/>
</dbReference>
<dbReference type="InterPro" id="IPR002937">
    <property type="entry name" value="Amino_oxidase"/>
</dbReference>
<sequence length="439" mass="46029">MARVAVIGAGWAGLSAALALQAQGHALSLFELAPQPGGRARSLAMEGSGPPLDNGQHILIGAYTQTLELMRSLGLSPHELLWRSPLQLTDAQGRGLRLPKGPPLLAFGRAVMAASHWPWAARLSLLTHSLRWALSGFRCAQTLTVSALCRTLHRQPHAELVAPLCVAALNTPAEQASAQVFLRVLQDALFAGNGSADLLLPRRPLAELLPEPALQALAAGGARIHAGCRALLCAPDSGGWAVRAGDSVQPFDAVLLACPAAEAARQLQAIAPDWSTQAAALRYEPIVTVYLRAEGRLPFPMVALQESAEAPAQYLFDHGQLGLQAGRFAAVVSGAAPWLERGQGGTAACAEAALAQVMSQAPLLSGLRLERAVAEKRATFACTPGLRRPAARIAPGLWAAGDYIEGPYPATLEGAVRSGRQAARSLHAELAAVARRATH</sequence>
<accession>A0ABV0GCY2</accession>
<evidence type="ECO:0000259" key="1">
    <source>
        <dbReference type="Pfam" id="PF01593"/>
    </source>
</evidence>
<dbReference type="GO" id="GO:0016491">
    <property type="term" value="F:oxidoreductase activity"/>
    <property type="evidence" value="ECO:0007669"/>
    <property type="project" value="UniProtKB-KW"/>
</dbReference>
<dbReference type="InterPro" id="IPR036188">
    <property type="entry name" value="FAD/NAD-bd_sf"/>
</dbReference>
<dbReference type="InterPro" id="IPR050464">
    <property type="entry name" value="Zeta_carotene_desat/Oxidored"/>
</dbReference>
<feature type="domain" description="Amine oxidase" evidence="1">
    <location>
        <begin position="12"/>
        <end position="297"/>
    </location>
</feature>